<keyword evidence="1" id="KW-0560">Oxidoreductase</keyword>
<evidence type="ECO:0000313" key="4">
    <source>
        <dbReference type="Proteomes" id="UP000321058"/>
    </source>
</evidence>
<name>A0A512N1L2_9HYPH</name>
<dbReference type="Pfam" id="PF01266">
    <property type="entry name" value="DAO"/>
    <property type="match status" value="1"/>
</dbReference>
<evidence type="ECO:0000256" key="1">
    <source>
        <dbReference type="ARBA" id="ARBA00023002"/>
    </source>
</evidence>
<dbReference type="Proteomes" id="UP000321058">
    <property type="component" value="Unassembled WGS sequence"/>
</dbReference>
<comment type="caution">
    <text evidence="3">The sequence shown here is derived from an EMBL/GenBank/DDBJ whole genome shotgun (WGS) entry which is preliminary data.</text>
</comment>
<evidence type="ECO:0000259" key="2">
    <source>
        <dbReference type="Pfam" id="PF01266"/>
    </source>
</evidence>
<feature type="domain" description="FAD dependent oxidoreductase" evidence="2">
    <location>
        <begin position="35"/>
        <end position="390"/>
    </location>
</feature>
<dbReference type="Gene3D" id="3.50.50.60">
    <property type="entry name" value="FAD/NAD(P)-binding domain"/>
    <property type="match status" value="1"/>
</dbReference>
<proteinExistence type="predicted"/>
<reference evidence="3 4" key="1">
    <citation type="submission" date="2019-07" db="EMBL/GenBank/DDBJ databases">
        <title>Whole genome shotgun sequence of Reyranella soli NBRC 108950.</title>
        <authorList>
            <person name="Hosoyama A."/>
            <person name="Uohara A."/>
            <person name="Ohji S."/>
            <person name="Ichikawa N."/>
        </authorList>
    </citation>
    <scope>NUCLEOTIDE SEQUENCE [LARGE SCALE GENOMIC DNA]</scope>
    <source>
        <strain evidence="3 4">NBRC 108950</strain>
    </source>
</reference>
<dbReference type="OrthoDB" id="9806601at2"/>
<dbReference type="GO" id="GO:0016491">
    <property type="term" value="F:oxidoreductase activity"/>
    <property type="evidence" value="ECO:0007669"/>
    <property type="project" value="UniProtKB-KW"/>
</dbReference>
<dbReference type="EMBL" id="BKAJ01000003">
    <property type="protein sequence ID" value="GEP52868.1"/>
    <property type="molecule type" value="Genomic_DNA"/>
</dbReference>
<evidence type="ECO:0000313" key="3">
    <source>
        <dbReference type="EMBL" id="GEP52868.1"/>
    </source>
</evidence>
<dbReference type="InterPro" id="IPR006076">
    <property type="entry name" value="FAD-dep_OxRdtase"/>
</dbReference>
<dbReference type="PANTHER" id="PTHR13847:SF281">
    <property type="entry name" value="FAD DEPENDENT OXIDOREDUCTASE DOMAIN-CONTAINING PROTEIN"/>
    <property type="match status" value="1"/>
</dbReference>
<protein>
    <submittedName>
        <fullName evidence="3">Oxidoreductase</fullName>
    </submittedName>
</protein>
<dbReference type="GO" id="GO:0005737">
    <property type="term" value="C:cytoplasm"/>
    <property type="evidence" value="ECO:0007669"/>
    <property type="project" value="TreeGrafter"/>
</dbReference>
<sequence>MSKFQLTTDFKNAPYWWDAAPLTEVAGGALAPSYDVAVVGSGYTGLRAALTLARAGRSVAVFDKERPGYGASRRNAGFLGRTLKKSYIDLKAAKGAAFAAAIYRDLMTAYESTLAFIEEEGIDCHAVRCGRLIAATSAAHYALLDRELSGMKADLGLPYAMLPRERLREEMASDLYDGGAVIPDLGSLHPGLYHRGLMERALAAGVAIFGNCEVMAIEQIGQQGDRFRVTTAAGPTRAQDVIVATNGYTPKSLPWHARRLIPFVGYMAATEPLTPTLLQKQLPHRRTVIDSNLDIDFFRPAPDSPRLLFGGATANGLEDPVAIASLLHGRLRRALPDLADVKLSHVWTGQCAGTFDMMPHIGCHDGVWYGMGYNFAGVPMGSFFGLKIAQKILGLTDGVTAFERDAFPTLPLYRGNPWFLPLAMRWFAWQDSKLAKSTSLPVIPSGAGRRAA</sequence>
<dbReference type="SUPFAM" id="SSF51905">
    <property type="entry name" value="FAD/NAD(P)-binding domain"/>
    <property type="match status" value="1"/>
</dbReference>
<dbReference type="PANTHER" id="PTHR13847">
    <property type="entry name" value="SARCOSINE DEHYDROGENASE-RELATED"/>
    <property type="match status" value="1"/>
</dbReference>
<dbReference type="Gene3D" id="3.30.9.10">
    <property type="entry name" value="D-Amino Acid Oxidase, subunit A, domain 2"/>
    <property type="match status" value="1"/>
</dbReference>
<dbReference type="AlphaFoldDB" id="A0A512N1L2"/>
<accession>A0A512N1L2</accession>
<dbReference type="RefSeq" id="WP_147144945.1">
    <property type="nucleotide sequence ID" value="NZ_BKAJ01000003.1"/>
</dbReference>
<dbReference type="InterPro" id="IPR036188">
    <property type="entry name" value="FAD/NAD-bd_sf"/>
</dbReference>
<gene>
    <name evidence="3" type="ORF">RSO01_00340</name>
</gene>
<organism evidence="3 4">
    <name type="scientific">Reyranella soli</name>
    <dbReference type="NCBI Taxonomy" id="1230389"/>
    <lineage>
        <taxon>Bacteria</taxon>
        <taxon>Pseudomonadati</taxon>
        <taxon>Pseudomonadota</taxon>
        <taxon>Alphaproteobacteria</taxon>
        <taxon>Hyphomicrobiales</taxon>
        <taxon>Reyranellaceae</taxon>
        <taxon>Reyranella</taxon>
    </lineage>
</organism>
<keyword evidence="4" id="KW-1185">Reference proteome</keyword>